<dbReference type="STRING" id="178035.A0A154NWC7"/>
<sequence length="421" mass="47557">MACDNQTKVYLGFEDEYVTDKYQSSINFMTNKIGGFPNCYEQNTLSFPQCRLCGLHQLLVLQLYVPLDNTKYHRILYIFACINPNCWNHNESWTCLRVQVLEDECKANAIDSSSINVPSTTSWLSDANDWGDTFNDNSSEQNGNNLLPNNATKFNFSFQKEIDEHVREELSALYVDDPNANSPASIESPVGIGAVGRLDSPQASAEIDGEESEVVCIDTPTQPQCDLISLLREVTPFPMQLESNTETKFSFVEIFLLVEEEDSSGDVPQHVRDLLLEYQYRSPDLSPKSTVGSMGGKTIETDAEKYEKGIPMHGDEMFHNFVSQIQKNPGQLLRYSRDNSAPLLLYPISGCVGKCRHCGGEMTFEIQILPTLISKLILQPRTEKSFQIEFGTVLIYTCLRSCWSVTDLYREEHVIVQAEKL</sequence>
<dbReference type="Proteomes" id="UP000076502">
    <property type="component" value="Unassembled WGS sequence"/>
</dbReference>
<evidence type="ECO:0000313" key="2">
    <source>
        <dbReference type="EMBL" id="KZC03976.1"/>
    </source>
</evidence>
<evidence type="ECO:0000313" key="3">
    <source>
        <dbReference type="Proteomes" id="UP000076502"/>
    </source>
</evidence>
<accession>A0A154NWC7</accession>
<dbReference type="InterPro" id="IPR052815">
    <property type="entry name" value="PDCD2-like_regulator"/>
</dbReference>
<dbReference type="Pfam" id="PF04194">
    <property type="entry name" value="PDCD2_C"/>
    <property type="match status" value="1"/>
</dbReference>
<evidence type="ECO:0000259" key="1">
    <source>
        <dbReference type="Pfam" id="PF04194"/>
    </source>
</evidence>
<dbReference type="OMA" id="MPGPWAD"/>
<dbReference type="InterPro" id="IPR007320">
    <property type="entry name" value="PDCD2_C"/>
</dbReference>
<proteinExistence type="predicted"/>
<dbReference type="EMBL" id="KQ434773">
    <property type="protein sequence ID" value="KZC03976.1"/>
    <property type="molecule type" value="Genomic_DNA"/>
</dbReference>
<name>A0A154NWC7_DUFNO</name>
<dbReference type="PANTHER" id="PTHR46421">
    <property type="entry name" value="PROGRAMMED CELL DEATH PROTEIN 2-LIKE"/>
    <property type="match status" value="1"/>
</dbReference>
<reference evidence="2 3" key="1">
    <citation type="submission" date="2015-07" db="EMBL/GenBank/DDBJ databases">
        <title>The genome of Dufourea novaeangliae.</title>
        <authorList>
            <person name="Pan H."/>
            <person name="Kapheim K."/>
        </authorList>
    </citation>
    <scope>NUCLEOTIDE SEQUENCE [LARGE SCALE GENOMIC DNA]</scope>
    <source>
        <strain evidence="2">0120121106</strain>
        <tissue evidence="2">Whole body</tissue>
    </source>
</reference>
<dbReference type="GO" id="GO:0005737">
    <property type="term" value="C:cytoplasm"/>
    <property type="evidence" value="ECO:0007669"/>
    <property type="project" value="InterPro"/>
</dbReference>
<dbReference type="AlphaFoldDB" id="A0A154NWC7"/>
<dbReference type="GO" id="GO:0006915">
    <property type="term" value="P:apoptotic process"/>
    <property type="evidence" value="ECO:0007669"/>
    <property type="project" value="TreeGrafter"/>
</dbReference>
<feature type="domain" description="Programmed cell death protein 2 C-terminal" evidence="1">
    <location>
        <begin position="315"/>
        <end position="417"/>
    </location>
</feature>
<dbReference type="PANTHER" id="PTHR46421:SF1">
    <property type="entry name" value="PROGRAMMED CELL DEATH PROTEIN 2-LIKE"/>
    <property type="match status" value="1"/>
</dbReference>
<dbReference type="OrthoDB" id="366284at2759"/>
<organism evidence="2 3">
    <name type="scientific">Dufourea novaeangliae</name>
    <name type="common">Sweat bee</name>
    <dbReference type="NCBI Taxonomy" id="178035"/>
    <lineage>
        <taxon>Eukaryota</taxon>
        <taxon>Metazoa</taxon>
        <taxon>Ecdysozoa</taxon>
        <taxon>Arthropoda</taxon>
        <taxon>Hexapoda</taxon>
        <taxon>Insecta</taxon>
        <taxon>Pterygota</taxon>
        <taxon>Neoptera</taxon>
        <taxon>Endopterygota</taxon>
        <taxon>Hymenoptera</taxon>
        <taxon>Apocrita</taxon>
        <taxon>Aculeata</taxon>
        <taxon>Apoidea</taxon>
        <taxon>Anthophila</taxon>
        <taxon>Halictidae</taxon>
        <taxon>Rophitinae</taxon>
        <taxon>Dufourea</taxon>
    </lineage>
</organism>
<gene>
    <name evidence="2" type="ORF">WN55_01236</name>
</gene>
<keyword evidence="3" id="KW-1185">Reference proteome</keyword>
<protein>
    <submittedName>
        <fullName evidence="2">Programmed cell death protein 2-like</fullName>
    </submittedName>
</protein>